<dbReference type="Pfam" id="PF20519">
    <property type="entry name" value="Polycystin_dom"/>
    <property type="match status" value="1"/>
</dbReference>
<dbReference type="Pfam" id="PF01825">
    <property type="entry name" value="GPS"/>
    <property type="match status" value="1"/>
</dbReference>
<dbReference type="Pfam" id="PF08016">
    <property type="entry name" value="PKD_channel"/>
    <property type="match status" value="1"/>
</dbReference>
<comment type="subcellular location">
    <subcellularLocation>
        <location evidence="2">Cell membrane</location>
        <topology evidence="2">Single-pass membrane protein</topology>
    </subcellularLocation>
    <subcellularLocation>
        <location evidence="1">Membrane</location>
        <topology evidence="1">Multi-pass membrane protein</topology>
    </subcellularLocation>
</comment>
<dbReference type="FunFam" id="2.60.60.20:FF:000008">
    <property type="entry name" value="Polycystic kidney disease 1-like 2, isoform CRA_a"/>
    <property type="match status" value="1"/>
</dbReference>
<feature type="domain" description="GAIN-B" evidence="13">
    <location>
        <begin position="1508"/>
        <end position="1655"/>
    </location>
</feature>
<dbReference type="OMA" id="VLCEEFC"/>
<dbReference type="InterPro" id="IPR036790">
    <property type="entry name" value="Frizzled_dom_sf"/>
</dbReference>
<reference evidence="15" key="1">
    <citation type="journal article" date="2020" name="Nat. Ecol. Evol.">
        <title>Deeply conserved synteny resolves early events in vertebrate evolution.</title>
        <authorList>
            <person name="Simakov O."/>
            <person name="Marletaz F."/>
            <person name="Yue J.X."/>
            <person name="O'Connell B."/>
            <person name="Jenkins J."/>
            <person name="Brandt A."/>
            <person name="Calef R."/>
            <person name="Tung C.H."/>
            <person name="Huang T.K."/>
            <person name="Schmutz J."/>
            <person name="Satoh N."/>
            <person name="Yu J.K."/>
            <person name="Putnam N.H."/>
            <person name="Green R.E."/>
            <person name="Rokhsar D.S."/>
        </authorList>
    </citation>
    <scope>NUCLEOTIDE SEQUENCE [LARGE SCALE GENOMIC DNA]</scope>
    <source>
        <strain evidence="15">S238N-H82</strain>
    </source>
</reference>
<dbReference type="PROSITE" id="PS50095">
    <property type="entry name" value="PLAT"/>
    <property type="match status" value="1"/>
</dbReference>
<dbReference type="InterPro" id="IPR036055">
    <property type="entry name" value="LDL_receptor-like_sf"/>
</dbReference>
<feature type="transmembrane region" description="Helical" evidence="10">
    <location>
        <begin position="2028"/>
        <end position="2050"/>
    </location>
</feature>
<evidence type="ECO:0000256" key="1">
    <source>
        <dbReference type="ARBA" id="ARBA00004141"/>
    </source>
</evidence>
<dbReference type="InterPro" id="IPR046791">
    <property type="entry name" value="Polycystin_dom"/>
</dbReference>
<feature type="domain" description="REJ" evidence="14">
    <location>
        <begin position="736"/>
        <end position="1444"/>
    </location>
</feature>
<dbReference type="Gene3D" id="1.10.287.70">
    <property type="match status" value="1"/>
</dbReference>
<feature type="domain" description="FZ" evidence="11">
    <location>
        <begin position="486"/>
        <end position="609"/>
    </location>
</feature>
<evidence type="ECO:0000256" key="3">
    <source>
        <dbReference type="ARBA" id="ARBA00007200"/>
    </source>
</evidence>
<dbReference type="Pfam" id="PF01392">
    <property type="entry name" value="Fz"/>
    <property type="match status" value="5"/>
</dbReference>
<feature type="transmembrane region" description="Helical" evidence="10">
    <location>
        <begin position="1993"/>
        <end position="2016"/>
    </location>
</feature>
<dbReference type="InterPro" id="IPR051223">
    <property type="entry name" value="Polycystin"/>
</dbReference>
<feature type="domain" description="FZ" evidence="11">
    <location>
        <begin position="172"/>
        <end position="302"/>
    </location>
</feature>
<dbReference type="Gene3D" id="4.10.400.10">
    <property type="entry name" value="Low-density Lipoprotein Receptor"/>
    <property type="match status" value="1"/>
</dbReference>
<proteinExistence type="inferred from homology"/>
<feature type="transmembrane region" description="Helical" evidence="10">
    <location>
        <begin position="2092"/>
        <end position="2114"/>
    </location>
</feature>
<feature type="domain" description="PLAT" evidence="12">
    <location>
        <begin position="1715"/>
        <end position="1832"/>
    </location>
</feature>
<feature type="disulfide bond" evidence="9">
    <location>
        <begin position="317"/>
        <end position="332"/>
    </location>
</feature>
<feature type="disulfide bond" evidence="9">
    <location>
        <begin position="159"/>
        <end position="174"/>
    </location>
</feature>
<dbReference type="InterPro" id="IPR002172">
    <property type="entry name" value="LDrepeatLR_classA_rpt"/>
</dbReference>
<evidence type="ECO:0000256" key="4">
    <source>
        <dbReference type="ARBA" id="ARBA00022692"/>
    </source>
</evidence>
<gene>
    <name evidence="16" type="primary">LOC118424255</name>
</gene>
<dbReference type="Gene3D" id="2.60.220.50">
    <property type="match status" value="1"/>
</dbReference>
<protein>
    <submittedName>
        <fullName evidence="16">Polycystic kidney disease protein 1-like 2</fullName>
    </submittedName>
</protein>
<feature type="transmembrane region" description="Helical" evidence="10">
    <location>
        <begin position="2422"/>
        <end position="2444"/>
    </location>
</feature>
<dbReference type="GO" id="GO:0016020">
    <property type="term" value="C:membrane"/>
    <property type="evidence" value="ECO:0000318"/>
    <property type="project" value="GO_Central"/>
</dbReference>
<evidence type="ECO:0000256" key="5">
    <source>
        <dbReference type="ARBA" id="ARBA00022729"/>
    </source>
</evidence>
<dbReference type="SUPFAM" id="SSF63501">
    <property type="entry name" value="Frizzled cysteine-rich domain"/>
    <property type="match status" value="5"/>
</dbReference>
<dbReference type="SUPFAM" id="SSF49723">
    <property type="entry name" value="Lipase/lipooxygenase domain (PLAT/LH2 domain)"/>
    <property type="match status" value="1"/>
</dbReference>
<evidence type="ECO:0000259" key="14">
    <source>
        <dbReference type="PROSITE" id="PS51111"/>
    </source>
</evidence>
<dbReference type="CDD" id="cd00112">
    <property type="entry name" value="LDLa"/>
    <property type="match status" value="2"/>
</dbReference>
<feature type="transmembrane region" description="Helical" evidence="10">
    <location>
        <begin position="2385"/>
        <end position="2402"/>
    </location>
</feature>
<name>A0A9J7LU72_BRAFL</name>
<evidence type="ECO:0000259" key="12">
    <source>
        <dbReference type="PROSITE" id="PS50095"/>
    </source>
</evidence>
<evidence type="ECO:0000256" key="10">
    <source>
        <dbReference type="SAM" id="Phobius"/>
    </source>
</evidence>
<sequence length="2596" mass="289087">MGVSQWTVSAIPTAECEDIQADVCLDILPYTRTSSPNVFGPFVQEDLTPYINAQPDIFSLSCHPQWGTFLCSVYFPECSARNRIPLCREFCEEVKSACEATLVELGYGQWPEPLLCRLYPPESDNITCFQGVLDDKSSHDCVTYQCPSGGQCLSYLHVCDGNGSCSAREDEDDCAACEDITSDLCLDSLPYTQTSSPNVFGDFVQEDLVHYIQTQSEIFSLSCHPQWSKFLCSVLLPPCEEGRRSVLCEEFCEEVREACEEELVSLGGWPPQLRCSLYPNSTQNPQCFAGPEREEATDCLAYKCPSGPECISYLSICNGTADCSGAEDEASCDACSPIQADFCLANLPYVQSSSPNAFGPFTQDKLAAYITTQSEVFSLSCHPQWSTFLCSVFYPECEEGVRRVLCREFCEEVQNACQDELAELGGWPPHLSCSLFPYSSQEGSCFNGMTEEESCPGYWCTTTGQCVSYLHLCDGREDCTEQEDETSCAECEDIQADVCLNILPYTRTSSPNVFGPFVQEHLTPYINSQPDIFSLSCHPQWGTFLCFVFFPECENSRRTGLCREFCEDVQRSCQLDLTDWGGWPPQLNCSLFQHQYEDPACFSAACEDITSDLCLNSLPYTQTSSPNVFGAFVQADLTHYIQTQAGIFSLSCHPAWSTFLCSVLLPPCEEGRRWVLCEEFCEEVRGACEDELLSLGGWPPQLRCSLYPNSTQNPQCFAVVRSPTPQPPTPSVGPWCQIQAIQIIGGSNNQNSPFAVYRRDTLLFSTKLQFSCSTSAYVNYNWTFYHSVDSDTWEVLEMLSIDTLQSTINIPRNSLSYGTVELRLHVDVHTNPTVRAVDSVSSWLIVEASDLVAQIAGGSSRSVGAGKMVTLDASSSFDPDDMIVNSTLFDYQWSCTYSNGSACNLTTEQKGPVLQVPGIALQSGGEYFFSVSVSGGGRQSGAPAFQSIIILYAPNAPEVQISCLQNCDLKTNPSNRLALQAECTNCAPGEAVSYRWTLQPASTDESKQDLDWDFDTSTGRTSKHIGIKADVFQGSESYTLRADITKNNTVGFASYAFVTNDIPTRGNCTIVPPEGQELTTKFDIRCQGFSDPDTPLIYEFLYQTKDGWTSIYYGQESTVESTSLPAGDEDRDNILKVMTAVYDKLGASIAVTLNVTVRPLPSNVSLDVVTDLISAEGGGGVTELLQSGDTQAATALISNVGTFLNSRSTDVSPESKEQLEQYRTELTSKLSDIASSVQTVSSVRQVAAAFTAVTQVKEEVSADTQVQAAAAMRQITSVLLDQSEEAVGTEEVEQTGRALVGGLVNVLQAASLTADQAKSSNTTSNSTLSKTKDAATSVIGSVRVVNTVLLKQMVPGQEPLVINLNDFDLSLSKQICESVPGLVFQTSEDNWFKLPDTVGKASLNCDGNSLDTELFATGANPYNYAETSSLVQTDVAAFSLLQSGSELTSLEFDDPIDISLERPSDLLLGENASAPSIGSNSLSVHRFQKVISGALLVIVEPLLEDVPLVLYLKNNGNVSKEDYDVSTTLPLSDSELYTINLGNGRVEQSDRYTWLVFQEDFNQTLDSNWALGVAHNTTQLQSVAGTAGLEDFTVNYTLTLSSAQCLYFDTGDDTWKDLGCKVSSLTNDKRTHCQCTHLTAFGSDFSFFVAPNTIDVLESILAFRDIANNPGVVITCSVVLGIYIVAMIWARRKDQQDLMKVGVTVLKDMDLSQQYRYLVTTYTGTKQHASTTAKVAVVVTGEKAQSNPTLLTDADRPTFERAGVDTFLLTTEESLGPLLYIQIWHDDTGRDPSWFLDQVVINDMQEDKKYIFVCRRWLASDKEDSQTIRILPVATDDELKNFFYVFSVNSSRDFRDKHLWFGVLGRPAHSPFTRCQRVSCCLSLLLCTMFVNIMFYGITEEKNDQIEVAVFSFQWSQIMIGFESALIVLPVNILLVQLFRHLKPKPVKTAGLNDDDIEEEISEVKATDGPSSMEGTEADKEDKKKQPFLLPWWFLYIGWFLVFATCATSAFFTMLYGNAYGKAKTEAWLLTFFTSFIMDLLFIQPAKVLILAAMVALIMKVNEDDDDEVAPPRPGNKQVIASREFFTKRSQMYMVILEVVFYFMYLWVVLSIGYGHRKEIAFYQTTDVRNTFLHAEIPNNKSFVSLSSQTNWWRWVKGVLVPGVAGGQWYNGDNTTHRGYTNNHVNYLVGVARLRQHRTRNGESIWGMWGTYSGGGYVVELLGTKAEDLALVEELEKNNWVDETTSAVLAEFTIYNPNTNLFTMVNLLAEFPPTGGCSPTQTKVTTFRLHNYVNNSDFYTLVCEILYIIMFIILLVREGAEVKRLRWQYILQFWSWVEIIITCLSVCLLAFYIKRWVVVDYTSQHRLENPQGFINYSEPAMWDAAYGYVLSILSALTFAKLIRLLRFNKRLSLFGDTLRESAFALVGVAAMWSILFMAFIHAGFLLLGASTGDFRSVYAVGMTLWNVGLGMFDFQSFQGNSFWGPILFTVYMVLMNMVFLNFPIAIITESFQSVKYANNLRSNDHEIVDFFIEQLGDFVGKKERMKVRVHPTVSMEDDLAGEEHKMMEKLDDEENVTLYLMQELKLMRQELDTDYR</sequence>
<dbReference type="GO" id="GO:0005886">
    <property type="term" value="C:plasma membrane"/>
    <property type="evidence" value="ECO:0007669"/>
    <property type="project" value="UniProtKB-SubCell"/>
</dbReference>
<dbReference type="PROSITE" id="PS50068">
    <property type="entry name" value="LDLRA_2"/>
    <property type="match status" value="3"/>
</dbReference>
<dbReference type="InterPro" id="IPR000203">
    <property type="entry name" value="GPS"/>
</dbReference>
<keyword evidence="5" id="KW-0732">Signal</keyword>
<dbReference type="GO" id="GO:0050982">
    <property type="term" value="P:detection of mechanical stimulus"/>
    <property type="evidence" value="ECO:0000318"/>
    <property type="project" value="GO_Central"/>
</dbReference>
<dbReference type="PANTHER" id="PTHR10877">
    <property type="entry name" value="POLYCYSTIN FAMILY MEMBER"/>
    <property type="match status" value="1"/>
</dbReference>
<dbReference type="InterPro" id="IPR014010">
    <property type="entry name" value="REJ_dom"/>
</dbReference>
<feature type="transmembrane region" description="Helical" evidence="10">
    <location>
        <begin position="1878"/>
        <end position="1898"/>
    </location>
</feature>
<feature type="transmembrane region" description="Helical" evidence="10">
    <location>
        <begin position="2329"/>
        <end position="2353"/>
    </location>
</feature>
<evidence type="ECO:0000256" key="7">
    <source>
        <dbReference type="ARBA" id="ARBA00023136"/>
    </source>
</evidence>
<evidence type="ECO:0000259" key="11">
    <source>
        <dbReference type="PROSITE" id="PS50038"/>
    </source>
</evidence>
<dbReference type="PROSITE" id="PS50038">
    <property type="entry name" value="FZ"/>
    <property type="match status" value="5"/>
</dbReference>
<feature type="disulfide bond" evidence="9">
    <location>
        <begin position="473"/>
        <end position="488"/>
    </location>
</feature>
<feature type="transmembrane region" description="Helical" evidence="10">
    <location>
        <begin position="1918"/>
        <end position="1939"/>
    </location>
</feature>
<dbReference type="Pfam" id="PF02010">
    <property type="entry name" value="REJ"/>
    <property type="match status" value="1"/>
</dbReference>
<organism evidence="15 16">
    <name type="scientific">Branchiostoma floridae</name>
    <name type="common">Florida lancelet</name>
    <name type="synonym">Amphioxus</name>
    <dbReference type="NCBI Taxonomy" id="7739"/>
    <lineage>
        <taxon>Eukaryota</taxon>
        <taxon>Metazoa</taxon>
        <taxon>Chordata</taxon>
        <taxon>Cephalochordata</taxon>
        <taxon>Leptocardii</taxon>
        <taxon>Amphioxiformes</taxon>
        <taxon>Branchiostomatidae</taxon>
        <taxon>Branchiostoma</taxon>
    </lineage>
</organism>
<dbReference type="OrthoDB" id="5967971at2759"/>
<dbReference type="PANTHER" id="PTHR10877:SF194">
    <property type="entry name" value="LOCATION OF VULVA DEFECTIVE 1"/>
    <property type="match status" value="1"/>
</dbReference>
<dbReference type="Gene3D" id="2.60.60.20">
    <property type="entry name" value="PLAT/LH2 domain"/>
    <property type="match status" value="1"/>
</dbReference>
<dbReference type="Pfam" id="PF01477">
    <property type="entry name" value="PLAT"/>
    <property type="match status" value="1"/>
</dbReference>
<feature type="domain" description="FZ" evidence="11">
    <location>
        <begin position="606"/>
        <end position="719"/>
    </location>
</feature>
<dbReference type="RefSeq" id="XP_035688691.1">
    <property type="nucleotide sequence ID" value="XM_035832798.1"/>
</dbReference>
<dbReference type="SMART" id="SM00303">
    <property type="entry name" value="GPS"/>
    <property type="match status" value="1"/>
</dbReference>
<keyword evidence="15" id="KW-1185">Reference proteome</keyword>
<keyword evidence="7 10" id="KW-0472">Membrane</keyword>
<accession>A0A9J7LU72</accession>
<dbReference type="InterPro" id="IPR013122">
    <property type="entry name" value="PKD1_2_channel"/>
</dbReference>
<dbReference type="InterPro" id="IPR002859">
    <property type="entry name" value="PKD/REJ-like"/>
</dbReference>
<feature type="transmembrane region" description="Helical" evidence="10">
    <location>
        <begin position="2298"/>
        <end position="2317"/>
    </location>
</feature>
<dbReference type="KEGG" id="bfo:118424255"/>
<reference evidence="16" key="2">
    <citation type="submission" date="2025-08" db="UniProtKB">
        <authorList>
            <consortium name="RefSeq"/>
        </authorList>
    </citation>
    <scope>IDENTIFICATION</scope>
    <source>
        <strain evidence="16">S238N-H82</strain>
        <tissue evidence="16">Testes</tissue>
    </source>
</reference>
<keyword evidence="6 10" id="KW-1133">Transmembrane helix</keyword>
<keyword evidence="4 10" id="KW-0812">Transmembrane</keyword>
<dbReference type="GeneID" id="118424255"/>
<evidence type="ECO:0000313" key="15">
    <source>
        <dbReference type="Proteomes" id="UP000001554"/>
    </source>
</evidence>
<evidence type="ECO:0000256" key="9">
    <source>
        <dbReference type="PROSITE-ProRule" id="PRU00124"/>
    </source>
</evidence>
<evidence type="ECO:0000256" key="2">
    <source>
        <dbReference type="ARBA" id="ARBA00004162"/>
    </source>
</evidence>
<dbReference type="CDD" id="cd07066">
    <property type="entry name" value="CRD_FZ"/>
    <property type="match status" value="5"/>
</dbReference>
<dbReference type="GO" id="GO:0005262">
    <property type="term" value="F:calcium channel activity"/>
    <property type="evidence" value="ECO:0000318"/>
    <property type="project" value="GO_Central"/>
</dbReference>
<comment type="caution">
    <text evidence="9">Lacks conserved residue(s) required for the propagation of feature annotation.</text>
</comment>
<dbReference type="SMART" id="SM00308">
    <property type="entry name" value="LH2"/>
    <property type="match status" value="1"/>
</dbReference>
<feature type="domain" description="FZ" evidence="11">
    <location>
        <begin position="330"/>
        <end position="458"/>
    </location>
</feature>
<dbReference type="PROSITE" id="PS50221">
    <property type="entry name" value="GAIN_B"/>
    <property type="match status" value="1"/>
</dbReference>
<dbReference type="SMART" id="SM00063">
    <property type="entry name" value="FRI"/>
    <property type="match status" value="5"/>
</dbReference>
<dbReference type="PROSITE" id="PS51111">
    <property type="entry name" value="REJ"/>
    <property type="match status" value="1"/>
</dbReference>
<dbReference type="Gene3D" id="1.10.2000.10">
    <property type="entry name" value="Frizzled cysteine-rich domain"/>
    <property type="match status" value="5"/>
</dbReference>
<feature type="domain" description="FZ" evidence="11">
    <location>
        <begin position="11"/>
        <end position="144"/>
    </location>
</feature>
<dbReference type="SMART" id="SM00192">
    <property type="entry name" value="LDLa"/>
    <property type="match status" value="3"/>
</dbReference>
<evidence type="ECO:0000313" key="16">
    <source>
        <dbReference type="RefSeq" id="XP_035688691.1"/>
    </source>
</evidence>
<dbReference type="InterPro" id="IPR036392">
    <property type="entry name" value="PLAT/LH2_dom_sf"/>
</dbReference>
<dbReference type="InterPro" id="IPR001024">
    <property type="entry name" value="PLAT/LH2_dom"/>
</dbReference>
<evidence type="ECO:0000256" key="6">
    <source>
        <dbReference type="ARBA" id="ARBA00022989"/>
    </source>
</evidence>
<dbReference type="Proteomes" id="UP000001554">
    <property type="component" value="Chromosome 10"/>
</dbReference>
<dbReference type="InterPro" id="IPR020067">
    <property type="entry name" value="Frizzled_dom"/>
</dbReference>
<comment type="similarity">
    <text evidence="3">Belongs to the polycystin family.</text>
</comment>
<dbReference type="InterPro" id="IPR046338">
    <property type="entry name" value="GAIN_dom_sf"/>
</dbReference>
<dbReference type="InterPro" id="IPR057244">
    <property type="entry name" value="GAIN_B"/>
</dbReference>
<evidence type="ECO:0000259" key="13">
    <source>
        <dbReference type="PROSITE" id="PS50221"/>
    </source>
</evidence>
<feature type="transmembrane region" description="Helical" evidence="10">
    <location>
        <begin position="2486"/>
        <end position="2506"/>
    </location>
</feature>
<evidence type="ECO:0000256" key="8">
    <source>
        <dbReference type="ARBA" id="ARBA00023157"/>
    </source>
</evidence>
<dbReference type="SUPFAM" id="SSF81324">
    <property type="entry name" value="Voltage-gated potassium channels"/>
    <property type="match status" value="1"/>
</dbReference>
<dbReference type="PRINTS" id="PR00261">
    <property type="entry name" value="LDLRECEPTOR"/>
</dbReference>
<feature type="transmembrane region" description="Helical" evidence="10">
    <location>
        <begin position="1671"/>
        <end position="1690"/>
    </location>
</feature>
<keyword evidence="8 9" id="KW-1015">Disulfide bond</keyword>
<dbReference type="SUPFAM" id="SSF57424">
    <property type="entry name" value="LDL receptor-like module"/>
    <property type="match status" value="1"/>
</dbReference>